<dbReference type="RefSeq" id="WP_145341818.1">
    <property type="nucleotide sequence ID" value="NZ_SMLY01000048.1"/>
</dbReference>
<protein>
    <submittedName>
        <fullName evidence="7">Uncharacterized protein DUF4149</fullName>
    </submittedName>
</protein>
<gene>
    <name evidence="7" type="ORF">JM93_01540</name>
</gene>
<dbReference type="OrthoDB" id="5741001at2"/>
<evidence type="ECO:0000313" key="7">
    <source>
        <dbReference type="EMBL" id="TWI90557.1"/>
    </source>
</evidence>
<keyword evidence="4 5" id="KW-0472">Membrane</keyword>
<keyword evidence="3 5" id="KW-1133">Transmembrane helix</keyword>
<feature type="domain" description="TMEM205-like" evidence="6">
    <location>
        <begin position="7"/>
        <end position="97"/>
    </location>
</feature>
<reference evidence="7 8" key="1">
    <citation type="submission" date="2019-07" db="EMBL/GenBank/DDBJ databases">
        <title>Genomic Encyclopedia of Archaeal and Bacterial Type Strains, Phase II (KMG-II): from individual species to whole genera.</title>
        <authorList>
            <person name="Goeker M."/>
        </authorList>
    </citation>
    <scope>NUCLEOTIDE SEQUENCE [LARGE SCALE GENOMIC DNA]</scope>
    <source>
        <strain evidence="7 8">ATCC BAA-252</strain>
    </source>
</reference>
<evidence type="ECO:0000256" key="1">
    <source>
        <dbReference type="ARBA" id="ARBA00004370"/>
    </source>
</evidence>
<evidence type="ECO:0000256" key="2">
    <source>
        <dbReference type="ARBA" id="ARBA00022692"/>
    </source>
</evidence>
<keyword evidence="8" id="KW-1185">Reference proteome</keyword>
<name>A0A562TA21_9HYPH</name>
<dbReference type="InterPro" id="IPR025423">
    <property type="entry name" value="TMEM205-like"/>
</dbReference>
<comment type="subcellular location">
    <subcellularLocation>
        <location evidence="1">Membrane</location>
    </subcellularLocation>
</comment>
<keyword evidence="2 5" id="KW-0812">Transmembrane</keyword>
<organism evidence="7 8">
    <name type="scientific">Roseibium hamelinense</name>
    <dbReference type="NCBI Taxonomy" id="150831"/>
    <lineage>
        <taxon>Bacteria</taxon>
        <taxon>Pseudomonadati</taxon>
        <taxon>Pseudomonadota</taxon>
        <taxon>Alphaproteobacteria</taxon>
        <taxon>Hyphomicrobiales</taxon>
        <taxon>Stappiaceae</taxon>
        <taxon>Roseibium</taxon>
    </lineage>
</organism>
<evidence type="ECO:0000313" key="8">
    <source>
        <dbReference type="Proteomes" id="UP000320593"/>
    </source>
</evidence>
<proteinExistence type="predicted"/>
<sequence>MEYLSLLAVSTLFGGMMLYSFGFAPLVFHALDGETAGRFLRAAFPWYYLFVTGCAGFSAFLLAFVDWRPAAGLLVVALTGLAARELLMPRINDARDQDLAGDISAKKRFAWLHGGSVVLNMLQLVGLGAVLYGYA</sequence>
<comment type="caution">
    <text evidence="7">The sequence shown here is derived from an EMBL/GenBank/DDBJ whole genome shotgun (WGS) entry which is preliminary data.</text>
</comment>
<feature type="transmembrane region" description="Helical" evidence="5">
    <location>
        <begin position="6"/>
        <end position="31"/>
    </location>
</feature>
<dbReference type="Pfam" id="PF13664">
    <property type="entry name" value="DUF4149"/>
    <property type="match status" value="1"/>
</dbReference>
<dbReference type="AlphaFoldDB" id="A0A562TA21"/>
<evidence type="ECO:0000256" key="5">
    <source>
        <dbReference type="SAM" id="Phobius"/>
    </source>
</evidence>
<dbReference type="GO" id="GO:0016020">
    <property type="term" value="C:membrane"/>
    <property type="evidence" value="ECO:0007669"/>
    <property type="project" value="UniProtKB-SubCell"/>
</dbReference>
<dbReference type="EMBL" id="VLLF01000002">
    <property type="protein sequence ID" value="TWI90557.1"/>
    <property type="molecule type" value="Genomic_DNA"/>
</dbReference>
<evidence type="ECO:0000256" key="4">
    <source>
        <dbReference type="ARBA" id="ARBA00023136"/>
    </source>
</evidence>
<dbReference type="Proteomes" id="UP000320593">
    <property type="component" value="Unassembled WGS sequence"/>
</dbReference>
<evidence type="ECO:0000256" key="3">
    <source>
        <dbReference type="ARBA" id="ARBA00022989"/>
    </source>
</evidence>
<feature type="transmembrane region" description="Helical" evidence="5">
    <location>
        <begin position="109"/>
        <end position="134"/>
    </location>
</feature>
<evidence type="ECO:0000259" key="6">
    <source>
        <dbReference type="Pfam" id="PF13664"/>
    </source>
</evidence>
<feature type="transmembrane region" description="Helical" evidence="5">
    <location>
        <begin position="43"/>
        <end position="64"/>
    </location>
</feature>
<accession>A0A562TA21</accession>